<dbReference type="Gramene" id="OPUNC07G03150.3">
    <property type="protein sequence ID" value="OPUNC07G03150.3"/>
    <property type="gene ID" value="OPUNC07G03150"/>
</dbReference>
<comment type="cofactor">
    <cofactor evidence="1">
        <name>Mn(2+)</name>
        <dbReference type="ChEBI" id="CHEBI:29035"/>
    </cofactor>
</comment>
<dbReference type="InterPro" id="IPR017441">
    <property type="entry name" value="Protein_kinase_ATP_BS"/>
</dbReference>
<evidence type="ECO:0000256" key="1">
    <source>
        <dbReference type="ARBA" id="ARBA00001936"/>
    </source>
</evidence>
<dbReference type="PROSITE" id="PS00107">
    <property type="entry name" value="PROTEIN_KINASE_ATP"/>
    <property type="match status" value="1"/>
</dbReference>
<proteinExistence type="inferred from homology"/>
<feature type="binding site" evidence="13">
    <location>
        <position position="42"/>
    </location>
    <ligand>
        <name>ATP</name>
        <dbReference type="ChEBI" id="CHEBI:30616"/>
    </ligand>
</feature>
<dbReference type="InterPro" id="IPR018451">
    <property type="entry name" value="NAF/FISL_domain"/>
</dbReference>
<evidence type="ECO:0000313" key="17">
    <source>
        <dbReference type="Proteomes" id="UP000026962"/>
    </source>
</evidence>
<evidence type="ECO:0000256" key="6">
    <source>
        <dbReference type="ARBA" id="ARBA00022741"/>
    </source>
</evidence>
<dbReference type="InterPro" id="IPR004041">
    <property type="entry name" value="NAF_dom"/>
</dbReference>
<comment type="similarity">
    <text evidence="2">Belongs to the protein kinase superfamily. CAMK Ser/Thr protein kinase family. SNF1 subfamily.</text>
</comment>
<sequence>MSVSGGRTRVGRYELGRTLGEGTFAKVKFARNVESGENVAIKILDKDKVLKHKMIAQIKREISTMKLIRHPNVIRMYEVMASKTKIYIVMELVTGGELFDKIASRGRLKEDNARKYFQQLINAVDYCHSRGVYHRDLKRGLTVCGVYYCYAREPRSSELTAKIQFQPENLLLDASGTLKVSDFGLSALSQQVREDGLLHTTCGTPNYVAPEVINNKGYDGAKADLWSCGVILFVLMAGYLPFEDSNLMSLYKKIFKADFSCPSWFSTSAKKLIKKILDPNPSTRITIAELINNEWFKKGYQPPRFETVDVNLDDVNSIFNESGDQTQLVVERREERPSVMNAFELISTSQGLNLGTLFEKQSGSVKRETRFASRLPANEILSKIEAAAGPMGFNVQKRNYKLKLQGENPGRKGQLAIATEVFEVTPSLYMVELRKSNGDTLEFHKFYHNISNGLKDVMWKPESSIIEGDESQHRRSP</sequence>
<evidence type="ECO:0000256" key="4">
    <source>
        <dbReference type="ARBA" id="ARBA00022527"/>
    </source>
</evidence>
<dbReference type="PANTHER" id="PTHR43895:SF123">
    <property type="entry name" value="NON-SPECIFIC SERINE_THREONINE PROTEIN KINASE"/>
    <property type="match status" value="1"/>
</dbReference>
<dbReference type="InterPro" id="IPR011009">
    <property type="entry name" value="Kinase-like_dom_sf"/>
</dbReference>
<dbReference type="GO" id="GO:0005524">
    <property type="term" value="F:ATP binding"/>
    <property type="evidence" value="ECO:0007669"/>
    <property type="project" value="UniProtKB-UniRule"/>
</dbReference>
<dbReference type="CDD" id="cd14663">
    <property type="entry name" value="STKc_SnRK3"/>
    <property type="match status" value="1"/>
</dbReference>
<comment type="function">
    <text evidence="12">CIPK serine-threonine protein kinases interact with CBL proteins. Binding of a CBL protein to the regulatory NAF domain of CIPK protein lead to the activation of the kinase in a calcium-dependent manner.</text>
</comment>
<protein>
    <recommendedName>
        <fullName evidence="3">non-specific serine/threonine protein kinase</fullName>
        <ecNumber evidence="3">2.7.11.1</ecNumber>
    </recommendedName>
</protein>
<keyword evidence="8 13" id="KW-0067">ATP-binding</keyword>
<dbReference type="Gene3D" id="3.30.310.80">
    <property type="entry name" value="Kinase associated domain 1, KA1"/>
    <property type="match status" value="1"/>
</dbReference>
<dbReference type="GO" id="GO:0007165">
    <property type="term" value="P:signal transduction"/>
    <property type="evidence" value="ECO:0007669"/>
    <property type="project" value="InterPro"/>
</dbReference>
<dbReference type="FunFam" id="3.30.200.20:FF:000096">
    <property type="entry name" value="Non-specific serine/threonine protein kinase"/>
    <property type="match status" value="1"/>
</dbReference>
<evidence type="ECO:0000256" key="9">
    <source>
        <dbReference type="ARBA" id="ARBA00023211"/>
    </source>
</evidence>
<evidence type="ECO:0000256" key="13">
    <source>
        <dbReference type="PROSITE-ProRule" id="PRU10141"/>
    </source>
</evidence>
<evidence type="ECO:0000256" key="10">
    <source>
        <dbReference type="ARBA" id="ARBA00047899"/>
    </source>
</evidence>
<keyword evidence="5" id="KW-0808">Transferase</keyword>
<dbReference type="FunFam" id="3.30.310.80:FF:000002">
    <property type="entry name" value="Non-specific serine/threonine protein kinase"/>
    <property type="match status" value="1"/>
</dbReference>
<dbReference type="PROSITE" id="PS50816">
    <property type="entry name" value="NAF"/>
    <property type="match status" value="1"/>
</dbReference>
<evidence type="ECO:0000256" key="7">
    <source>
        <dbReference type="ARBA" id="ARBA00022777"/>
    </source>
</evidence>
<organism evidence="16">
    <name type="scientific">Oryza punctata</name>
    <name type="common">Red rice</name>
    <dbReference type="NCBI Taxonomy" id="4537"/>
    <lineage>
        <taxon>Eukaryota</taxon>
        <taxon>Viridiplantae</taxon>
        <taxon>Streptophyta</taxon>
        <taxon>Embryophyta</taxon>
        <taxon>Tracheophyta</taxon>
        <taxon>Spermatophyta</taxon>
        <taxon>Magnoliopsida</taxon>
        <taxon>Liliopsida</taxon>
        <taxon>Poales</taxon>
        <taxon>Poaceae</taxon>
        <taxon>BOP clade</taxon>
        <taxon>Oryzoideae</taxon>
        <taxon>Oryzeae</taxon>
        <taxon>Oryzinae</taxon>
        <taxon>Oryza</taxon>
    </lineage>
</organism>
<dbReference type="CDD" id="cd12195">
    <property type="entry name" value="CIPK_C"/>
    <property type="match status" value="1"/>
</dbReference>
<dbReference type="SUPFAM" id="SSF56112">
    <property type="entry name" value="Protein kinase-like (PK-like)"/>
    <property type="match status" value="1"/>
</dbReference>
<dbReference type="Proteomes" id="UP000026962">
    <property type="component" value="Chromosome 7"/>
</dbReference>
<accession>A0A0E0LH73</accession>
<comment type="catalytic activity">
    <reaction evidence="10">
        <text>L-threonyl-[protein] + ATP = O-phospho-L-threonyl-[protein] + ADP + H(+)</text>
        <dbReference type="Rhea" id="RHEA:46608"/>
        <dbReference type="Rhea" id="RHEA-COMP:11060"/>
        <dbReference type="Rhea" id="RHEA-COMP:11605"/>
        <dbReference type="ChEBI" id="CHEBI:15378"/>
        <dbReference type="ChEBI" id="CHEBI:30013"/>
        <dbReference type="ChEBI" id="CHEBI:30616"/>
        <dbReference type="ChEBI" id="CHEBI:61977"/>
        <dbReference type="ChEBI" id="CHEBI:456216"/>
        <dbReference type="EC" id="2.7.11.1"/>
    </reaction>
</comment>
<dbReference type="Gene3D" id="1.10.510.10">
    <property type="entry name" value="Transferase(Phosphotransferase) domain 1"/>
    <property type="match status" value="1"/>
</dbReference>
<evidence type="ECO:0000256" key="3">
    <source>
        <dbReference type="ARBA" id="ARBA00012513"/>
    </source>
</evidence>
<dbReference type="EnsemblPlants" id="OPUNC07G03150.3">
    <property type="protein sequence ID" value="OPUNC07G03150.3"/>
    <property type="gene ID" value="OPUNC07G03150"/>
</dbReference>
<dbReference type="AlphaFoldDB" id="A0A0E0LH73"/>
<evidence type="ECO:0000256" key="2">
    <source>
        <dbReference type="ARBA" id="ARBA00006234"/>
    </source>
</evidence>
<evidence type="ECO:0000313" key="16">
    <source>
        <dbReference type="EnsemblPlants" id="OPUNC07G03150.3"/>
    </source>
</evidence>
<feature type="domain" description="NAF" evidence="15">
    <location>
        <begin position="335"/>
        <end position="359"/>
    </location>
</feature>
<evidence type="ECO:0000256" key="11">
    <source>
        <dbReference type="ARBA" id="ARBA00048679"/>
    </source>
</evidence>
<keyword evidence="4" id="KW-0723">Serine/threonine-protein kinase</keyword>
<dbReference type="Pfam" id="PF00069">
    <property type="entry name" value="Pkinase"/>
    <property type="match status" value="2"/>
</dbReference>
<dbReference type="Pfam" id="PF03822">
    <property type="entry name" value="NAF"/>
    <property type="match status" value="1"/>
</dbReference>
<keyword evidence="6 13" id="KW-0547">Nucleotide-binding</keyword>
<comment type="catalytic activity">
    <reaction evidence="11">
        <text>L-seryl-[protein] + ATP = O-phospho-L-seryl-[protein] + ADP + H(+)</text>
        <dbReference type="Rhea" id="RHEA:17989"/>
        <dbReference type="Rhea" id="RHEA-COMP:9863"/>
        <dbReference type="Rhea" id="RHEA-COMP:11604"/>
        <dbReference type="ChEBI" id="CHEBI:15378"/>
        <dbReference type="ChEBI" id="CHEBI:29999"/>
        <dbReference type="ChEBI" id="CHEBI:30616"/>
        <dbReference type="ChEBI" id="CHEBI:83421"/>
        <dbReference type="ChEBI" id="CHEBI:456216"/>
        <dbReference type="EC" id="2.7.11.1"/>
    </reaction>
</comment>
<dbReference type="InterPro" id="IPR000719">
    <property type="entry name" value="Prot_kinase_dom"/>
</dbReference>
<dbReference type="EC" id="2.7.11.1" evidence="3"/>
<keyword evidence="9" id="KW-0464">Manganese</keyword>
<dbReference type="FunFam" id="1.10.510.10:FF:000571">
    <property type="entry name" value="Maternal embryonic leucine zipper kinase"/>
    <property type="match status" value="2"/>
</dbReference>
<reference evidence="16" key="2">
    <citation type="submission" date="2018-05" db="EMBL/GenBank/DDBJ databases">
        <title>OpunRS2 (Oryza punctata Reference Sequence Version 2).</title>
        <authorList>
            <person name="Zhang J."/>
            <person name="Kudrna D."/>
            <person name="Lee S."/>
            <person name="Talag J."/>
            <person name="Welchert J."/>
            <person name="Wing R.A."/>
        </authorList>
    </citation>
    <scope>NUCLEOTIDE SEQUENCE [LARGE SCALE GENOMIC DNA]</scope>
</reference>
<evidence type="ECO:0000259" key="14">
    <source>
        <dbReference type="PROSITE" id="PS50011"/>
    </source>
</evidence>
<evidence type="ECO:0000259" key="15">
    <source>
        <dbReference type="PROSITE" id="PS50816"/>
    </source>
</evidence>
<keyword evidence="17" id="KW-1185">Reference proteome</keyword>
<evidence type="ECO:0000256" key="5">
    <source>
        <dbReference type="ARBA" id="ARBA00022679"/>
    </source>
</evidence>
<dbReference type="PROSITE" id="PS50011">
    <property type="entry name" value="PROTEIN_KINASE_DOM"/>
    <property type="match status" value="1"/>
</dbReference>
<dbReference type="PANTHER" id="PTHR43895">
    <property type="entry name" value="CALCIUM/CALMODULIN-DEPENDENT PROTEIN KINASE KINASE-RELATED"/>
    <property type="match status" value="1"/>
</dbReference>
<keyword evidence="7" id="KW-0418">Kinase</keyword>
<feature type="domain" description="Protein kinase" evidence="14">
    <location>
        <begin position="13"/>
        <end position="296"/>
    </location>
</feature>
<reference evidence="16" key="1">
    <citation type="submission" date="2015-04" db="UniProtKB">
        <authorList>
            <consortium name="EnsemblPlants"/>
        </authorList>
    </citation>
    <scope>IDENTIFICATION</scope>
</reference>
<dbReference type="Gene3D" id="3.30.200.20">
    <property type="entry name" value="Phosphorylase Kinase, domain 1"/>
    <property type="match status" value="1"/>
</dbReference>
<name>A0A0E0LH73_ORYPU</name>
<evidence type="ECO:0000256" key="8">
    <source>
        <dbReference type="ARBA" id="ARBA00022840"/>
    </source>
</evidence>
<dbReference type="GO" id="GO:0004674">
    <property type="term" value="F:protein serine/threonine kinase activity"/>
    <property type="evidence" value="ECO:0007669"/>
    <property type="project" value="UniProtKB-KW"/>
</dbReference>
<evidence type="ECO:0000256" key="12">
    <source>
        <dbReference type="ARBA" id="ARBA00058225"/>
    </source>
</evidence>